<evidence type="ECO:0000259" key="13">
    <source>
        <dbReference type="PROSITE" id="PS50157"/>
    </source>
</evidence>
<evidence type="ECO:0000256" key="1">
    <source>
        <dbReference type="ARBA" id="ARBA00004123"/>
    </source>
</evidence>
<evidence type="ECO:0000313" key="14">
    <source>
        <dbReference type="EMBL" id="EFE32908.1"/>
    </source>
</evidence>
<dbReference type="FunFam" id="3.30.160.60:FF:000141">
    <property type="entry name" value="C2H2 zinc finger protein"/>
    <property type="match status" value="1"/>
</dbReference>
<evidence type="ECO:0000256" key="6">
    <source>
        <dbReference type="ARBA" id="ARBA00022833"/>
    </source>
</evidence>
<dbReference type="PANTHER" id="PTHR24384">
    <property type="entry name" value="FINGER PUTATIVE TRANSCRIPTION FACTOR FAMILY-RELATED"/>
    <property type="match status" value="1"/>
</dbReference>
<feature type="compositionally biased region" description="Low complexity" evidence="12">
    <location>
        <begin position="529"/>
        <end position="538"/>
    </location>
</feature>
<name>D4AW02_ARTBC</name>
<keyword evidence="8" id="KW-0238">DNA-binding</keyword>
<feature type="region of interest" description="Disordered" evidence="12">
    <location>
        <begin position="626"/>
        <end position="660"/>
    </location>
</feature>
<comment type="caution">
    <text evidence="14">The sequence shown here is derived from an EMBL/GenBank/DDBJ whole genome shotgun (WGS) entry which is preliminary data.</text>
</comment>
<proteinExistence type="inferred from homology"/>
<dbReference type="InterPro" id="IPR013087">
    <property type="entry name" value="Znf_C2H2_type"/>
</dbReference>
<dbReference type="eggNOG" id="KOG1721">
    <property type="taxonomic scope" value="Eukaryota"/>
</dbReference>
<feature type="compositionally biased region" description="Low complexity" evidence="12">
    <location>
        <begin position="677"/>
        <end position="689"/>
    </location>
</feature>
<dbReference type="PROSITE" id="PS00028">
    <property type="entry name" value="ZINC_FINGER_C2H2_1"/>
    <property type="match status" value="2"/>
</dbReference>
<comment type="subcellular location">
    <subcellularLocation>
        <location evidence="1">Nucleus</location>
    </subcellularLocation>
</comment>
<feature type="domain" description="C2H2-type" evidence="13">
    <location>
        <begin position="613"/>
        <end position="640"/>
    </location>
</feature>
<dbReference type="SUPFAM" id="SSF57667">
    <property type="entry name" value="beta-beta-alpha zinc fingers"/>
    <property type="match status" value="1"/>
</dbReference>
<dbReference type="RefSeq" id="XP_003013548.1">
    <property type="nucleotide sequence ID" value="XM_003013502.1"/>
</dbReference>
<dbReference type="Pfam" id="PF00096">
    <property type="entry name" value="zf-C2H2"/>
    <property type="match status" value="2"/>
</dbReference>
<keyword evidence="7" id="KW-0805">Transcription regulation</keyword>
<feature type="region of interest" description="Disordered" evidence="12">
    <location>
        <begin position="100"/>
        <end position="121"/>
    </location>
</feature>
<keyword evidence="5 11" id="KW-0863">Zinc-finger</keyword>
<dbReference type="EMBL" id="ABSU01000013">
    <property type="protein sequence ID" value="EFE32908.1"/>
    <property type="molecule type" value="Genomic_DNA"/>
</dbReference>
<dbReference type="Proteomes" id="UP000008866">
    <property type="component" value="Unassembled WGS sequence"/>
</dbReference>
<dbReference type="InterPro" id="IPR036236">
    <property type="entry name" value="Znf_C2H2_sf"/>
</dbReference>
<evidence type="ECO:0000256" key="11">
    <source>
        <dbReference type="PROSITE-ProRule" id="PRU00042"/>
    </source>
</evidence>
<dbReference type="HOGENOM" id="CLU_030977_1_0_1"/>
<keyword evidence="10" id="KW-0539">Nucleus</keyword>
<keyword evidence="4" id="KW-0677">Repeat</keyword>
<dbReference type="PROSITE" id="PS50157">
    <property type="entry name" value="ZINC_FINGER_C2H2_2"/>
    <property type="match status" value="2"/>
</dbReference>
<dbReference type="GO" id="GO:0000981">
    <property type="term" value="F:DNA-binding transcription factor activity, RNA polymerase II-specific"/>
    <property type="evidence" value="ECO:0007669"/>
    <property type="project" value="TreeGrafter"/>
</dbReference>
<evidence type="ECO:0000256" key="12">
    <source>
        <dbReference type="SAM" id="MobiDB-lite"/>
    </source>
</evidence>
<evidence type="ECO:0000256" key="8">
    <source>
        <dbReference type="ARBA" id="ARBA00023125"/>
    </source>
</evidence>
<keyword evidence="15" id="KW-1185">Reference proteome</keyword>
<evidence type="ECO:0000256" key="2">
    <source>
        <dbReference type="ARBA" id="ARBA00006991"/>
    </source>
</evidence>
<reference evidence="15" key="1">
    <citation type="journal article" date="2011" name="Genome Biol.">
        <title>Comparative and functional genomics provide insights into the pathogenicity of dermatophytic fungi.</title>
        <authorList>
            <person name="Burmester A."/>
            <person name="Shelest E."/>
            <person name="Gloeckner G."/>
            <person name="Heddergott C."/>
            <person name="Schindler S."/>
            <person name="Staib P."/>
            <person name="Heidel A."/>
            <person name="Felder M."/>
            <person name="Petzold A."/>
            <person name="Szafranski K."/>
            <person name="Feuermann M."/>
            <person name="Pedruzzi I."/>
            <person name="Priebe S."/>
            <person name="Groth M."/>
            <person name="Winkler R."/>
            <person name="Li W."/>
            <person name="Kniemeyer O."/>
            <person name="Schroeckh V."/>
            <person name="Hertweck C."/>
            <person name="Hube B."/>
            <person name="White T.C."/>
            <person name="Platzer M."/>
            <person name="Guthke R."/>
            <person name="Heitman J."/>
            <person name="Woestemeyer J."/>
            <person name="Zipfel P.F."/>
            <person name="Monod M."/>
            <person name="Brakhage A.A."/>
        </authorList>
    </citation>
    <scope>NUCLEOTIDE SEQUENCE [LARGE SCALE GENOMIC DNA]</scope>
    <source>
        <strain evidence="15">ATCC MYA-4681 / CBS 112371</strain>
    </source>
</reference>
<keyword evidence="6" id="KW-0862">Zinc</keyword>
<dbReference type="KEGG" id="abe:ARB_00366"/>
<keyword evidence="9" id="KW-0804">Transcription</keyword>
<feature type="region of interest" description="Disordered" evidence="12">
    <location>
        <begin position="267"/>
        <end position="323"/>
    </location>
</feature>
<organism evidence="14 15">
    <name type="scientific">Arthroderma benhamiae (strain ATCC MYA-4681 / CBS 112371)</name>
    <name type="common">Trichophyton mentagrophytes</name>
    <dbReference type="NCBI Taxonomy" id="663331"/>
    <lineage>
        <taxon>Eukaryota</taxon>
        <taxon>Fungi</taxon>
        <taxon>Dikarya</taxon>
        <taxon>Ascomycota</taxon>
        <taxon>Pezizomycotina</taxon>
        <taxon>Eurotiomycetes</taxon>
        <taxon>Eurotiomycetidae</taxon>
        <taxon>Onygenales</taxon>
        <taxon>Arthrodermataceae</taxon>
        <taxon>Trichophyton</taxon>
    </lineage>
</organism>
<dbReference type="SMART" id="SM00355">
    <property type="entry name" value="ZnF_C2H2"/>
    <property type="match status" value="2"/>
</dbReference>
<dbReference type="Gene3D" id="3.30.160.60">
    <property type="entry name" value="Classic Zinc Finger"/>
    <property type="match status" value="2"/>
</dbReference>
<dbReference type="AlphaFoldDB" id="D4AW02"/>
<dbReference type="InterPro" id="IPR050752">
    <property type="entry name" value="C2H2-ZF_domain"/>
</dbReference>
<evidence type="ECO:0000313" key="15">
    <source>
        <dbReference type="Proteomes" id="UP000008866"/>
    </source>
</evidence>
<feature type="compositionally biased region" description="Basic residues" evidence="12">
    <location>
        <begin position="699"/>
        <end position="713"/>
    </location>
</feature>
<dbReference type="GeneID" id="9519665"/>
<feature type="region of interest" description="Disordered" evidence="12">
    <location>
        <begin position="520"/>
        <end position="578"/>
    </location>
</feature>
<dbReference type="FunFam" id="3.30.160.60:FF:000464">
    <property type="entry name" value="Zinc finger and SCAN domain containing 25"/>
    <property type="match status" value="1"/>
</dbReference>
<evidence type="ECO:0000256" key="10">
    <source>
        <dbReference type="ARBA" id="ARBA00023242"/>
    </source>
</evidence>
<dbReference type="GO" id="GO:0000978">
    <property type="term" value="F:RNA polymerase II cis-regulatory region sequence-specific DNA binding"/>
    <property type="evidence" value="ECO:0007669"/>
    <property type="project" value="TreeGrafter"/>
</dbReference>
<feature type="compositionally biased region" description="Low complexity" evidence="12">
    <location>
        <begin position="276"/>
        <end position="314"/>
    </location>
</feature>
<protein>
    <submittedName>
        <fullName evidence="14">C2H2 transcription factor (Seb1), putative</fullName>
    </submittedName>
</protein>
<evidence type="ECO:0000256" key="7">
    <source>
        <dbReference type="ARBA" id="ARBA00023015"/>
    </source>
</evidence>
<feature type="domain" description="C2H2-type" evidence="13">
    <location>
        <begin position="584"/>
        <end position="612"/>
    </location>
</feature>
<gene>
    <name evidence="14" type="ORF">ARB_00366</name>
</gene>
<accession>D4AW02</accession>
<keyword evidence="3" id="KW-0479">Metal-binding</keyword>
<feature type="compositionally biased region" description="Low complexity" evidence="12">
    <location>
        <begin position="550"/>
        <end position="559"/>
    </location>
</feature>
<dbReference type="OMA" id="PFFYYNP"/>
<dbReference type="GO" id="GO:0005634">
    <property type="term" value="C:nucleus"/>
    <property type="evidence" value="ECO:0007669"/>
    <property type="project" value="UniProtKB-SubCell"/>
</dbReference>
<dbReference type="PANTHER" id="PTHR24384:SF189">
    <property type="entry name" value="C2H2-TYPE DOMAIN-CONTAINING PROTEIN-RELATED"/>
    <property type="match status" value="1"/>
</dbReference>
<dbReference type="GO" id="GO:0008270">
    <property type="term" value="F:zinc ion binding"/>
    <property type="evidence" value="ECO:0007669"/>
    <property type="project" value="UniProtKB-KW"/>
</dbReference>
<evidence type="ECO:0000256" key="9">
    <source>
        <dbReference type="ARBA" id="ARBA00023163"/>
    </source>
</evidence>
<dbReference type="STRING" id="663331.D4AW02"/>
<evidence type="ECO:0000256" key="5">
    <source>
        <dbReference type="ARBA" id="ARBA00022771"/>
    </source>
</evidence>
<feature type="region of interest" description="Disordered" evidence="12">
    <location>
        <begin position="673"/>
        <end position="713"/>
    </location>
</feature>
<sequence length="713" mass="77986">MIEEKEGIQAILSNLLLTMDPACVAQQAQPSFYYYNPEPESRHGQHAFFTPHPNEYAQNQMMMVQPQMPQQFTQMQPQMHLHPSDQHNGAQFRTLGAKDYLSTPNAANSPSPSPQPMHIKPSVFLHGSPALLSLDTNCGWADANGFPSTPPLSTSGSSISSPPSSCGMTNTPVGGDSFRMEGIEGVKEGCETDVELELLANSHWHRSASPEMTPCESLSYSPCLSAIFNLHLFDCYRLMSRYANSWHLKKVYVRPFSVHSNASLPSAEASHHNANSGTERGSSLTSSSSRSPSRSPIMTSSSSSSLLHETPTTSFSAQQPSSTDFCDPRQLTVDCPVLSLPVPDYPPLPPLSTVDEDRSRSTLLGSSLKVEQSLTVPGLSHDDSLESLSTFDAISDLDSEDEFVNGIVNFTPTENGFLLGEKRRRTVNNANNGTATTVSHEDDIISEQGLEDLEESDLFARSCIPLPEFDTAEQCNIAEDMRTKKRVSAVGRRIKQLPLGSEESDADSLGAIMRTAQSNVNNRASHTDSSSTQAQQQSGAPSHESSETNPQSTTSSETPAPTPMVPVGRRGRKQSLTEDPSKTFVCTLCSRRFRRQEHLKRHYRSLHTEDKPFECQDCGKKFSRSDNLAQHTRTHGGSGMPMTMSDHHPESSPFDDQDAGALGAVLYEVAQAAANKSTTSESSDSGLSTRDNQSAPFTNRKRPLKKRKREASE</sequence>
<evidence type="ECO:0000256" key="4">
    <source>
        <dbReference type="ARBA" id="ARBA00022737"/>
    </source>
</evidence>
<comment type="similarity">
    <text evidence="2">Belongs to the krueppel C2H2-type zinc-finger protein family.</text>
</comment>
<evidence type="ECO:0000256" key="3">
    <source>
        <dbReference type="ARBA" id="ARBA00022723"/>
    </source>
</evidence>